<proteinExistence type="predicted"/>
<sequence>MEQLISPQSTPSKRNLERFIAATGKTEADYQAWATEVGKRMHINNLDKLVCAKLEIYTVAHLNYILTELPVAILENEVDEYLLEHSYNPLELARLWASTMSDAQAWSCKESTIANSLACFPKSDFEKWGDKNHLVDVSRSWFKSDGLHLDTQAAEMSENSGYEIEVQDLIDFVMKHRPRTYRNPAELKLKRIEARWKEIVGFSIKDYYVEHLMKMCGFEKNEVVPF</sequence>
<protein>
    <submittedName>
        <fullName evidence="1">Uncharacterized protein</fullName>
    </submittedName>
</protein>
<dbReference type="Proteomes" id="UP000541352">
    <property type="component" value="Unassembled WGS sequence"/>
</dbReference>
<evidence type="ECO:0000313" key="2">
    <source>
        <dbReference type="Proteomes" id="UP000541352"/>
    </source>
</evidence>
<dbReference type="EMBL" id="JACIBY010000029">
    <property type="protein sequence ID" value="MBB3842208.1"/>
    <property type="molecule type" value="Genomic_DNA"/>
</dbReference>
<comment type="caution">
    <text evidence="1">The sequence shown here is derived from an EMBL/GenBank/DDBJ whole genome shotgun (WGS) entry which is preliminary data.</text>
</comment>
<evidence type="ECO:0000313" key="1">
    <source>
        <dbReference type="EMBL" id="MBB3842208.1"/>
    </source>
</evidence>
<dbReference type="RefSeq" id="WP_183980417.1">
    <property type="nucleotide sequence ID" value="NZ_JACIBY010000029.1"/>
</dbReference>
<reference evidence="1 2" key="1">
    <citation type="submission" date="2020-08" db="EMBL/GenBank/DDBJ databases">
        <title>Genomic Encyclopedia of Type Strains, Phase IV (KMG-IV): sequencing the most valuable type-strain genomes for metagenomic binning, comparative biology and taxonomic classification.</title>
        <authorList>
            <person name="Goeker M."/>
        </authorList>
    </citation>
    <scope>NUCLEOTIDE SEQUENCE [LARGE SCALE GENOMIC DNA]</scope>
    <source>
        <strain evidence="1 2">DSM 17976</strain>
    </source>
</reference>
<gene>
    <name evidence="1" type="ORF">FHS57_006239</name>
</gene>
<name>A0A7W5ZRB2_9BACT</name>
<accession>A0A7W5ZRB2</accession>
<organism evidence="1 2">
    <name type="scientific">Runella defluvii</name>
    <dbReference type="NCBI Taxonomy" id="370973"/>
    <lineage>
        <taxon>Bacteria</taxon>
        <taxon>Pseudomonadati</taxon>
        <taxon>Bacteroidota</taxon>
        <taxon>Cytophagia</taxon>
        <taxon>Cytophagales</taxon>
        <taxon>Spirosomataceae</taxon>
        <taxon>Runella</taxon>
    </lineage>
</organism>
<keyword evidence="2" id="KW-1185">Reference proteome</keyword>
<dbReference type="AlphaFoldDB" id="A0A7W5ZRB2"/>